<protein>
    <submittedName>
        <fullName evidence="9">Carbohydrate ABC transporter permease</fullName>
    </submittedName>
</protein>
<dbReference type="PANTHER" id="PTHR43227:SF8">
    <property type="entry name" value="DIACETYLCHITOBIOSE UPTAKE SYSTEM PERMEASE PROTEIN DASB"/>
    <property type="match status" value="1"/>
</dbReference>
<keyword evidence="5 7" id="KW-1133">Transmembrane helix</keyword>
<dbReference type="Proteomes" id="UP001597145">
    <property type="component" value="Unassembled WGS sequence"/>
</dbReference>
<dbReference type="SUPFAM" id="SSF161098">
    <property type="entry name" value="MetI-like"/>
    <property type="match status" value="1"/>
</dbReference>
<dbReference type="PROSITE" id="PS50928">
    <property type="entry name" value="ABC_TM1"/>
    <property type="match status" value="1"/>
</dbReference>
<dbReference type="InterPro" id="IPR050809">
    <property type="entry name" value="UgpAE/MalFG_permease"/>
</dbReference>
<evidence type="ECO:0000256" key="6">
    <source>
        <dbReference type="ARBA" id="ARBA00023136"/>
    </source>
</evidence>
<keyword evidence="2 7" id="KW-0813">Transport</keyword>
<keyword evidence="3" id="KW-1003">Cell membrane</keyword>
<feature type="transmembrane region" description="Helical" evidence="7">
    <location>
        <begin position="256"/>
        <end position="278"/>
    </location>
</feature>
<evidence type="ECO:0000313" key="9">
    <source>
        <dbReference type="EMBL" id="MFD1534886.1"/>
    </source>
</evidence>
<organism evidence="9 10">
    <name type="scientific">Pseudonocardia aurantiaca</name>
    <dbReference type="NCBI Taxonomy" id="75290"/>
    <lineage>
        <taxon>Bacteria</taxon>
        <taxon>Bacillati</taxon>
        <taxon>Actinomycetota</taxon>
        <taxon>Actinomycetes</taxon>
        <taxon>Pseudonocardiales</taxon>
        <taxon>Pseudonocardiaceae</taxon>
        <taxon>Pseudonocardia</taxon>
    </lineage>
</organism>
<evidence type="ECO:0000256" key="2">
    <source>
        <dbReference type="ARBA" id="ARBA00022448"/>
    </source>
</evidence>
<evidence type="ECO:0000313" key="10">
    <source>
        <dbReference type="Proteomes" id="UP001597145"/>
    </source>
</evidence>
<evidence type="ECO:0000256" key="3">
    <source>
        <dbReference type="ARBA" id="ARBA00022475"/>
    </source>
</evidence>
<comment type="similarity">
    <text evidence="7">Belongs to the binding-protein-dependent transport system permease family.</text>
</comment>
<feature type="transmembrane region" description="Helical" evidence="7">
    <location>
        <begin position="100"/>
        <end position="120"/>
    </location>
</feature>
<sequence length="286" mass="31123">MWAWALLVPSLLLVIALIAYPLATGISLSLHSVVLNRPGLGRPFVGLENYARLLTDQTVRTALVNTVIYVVAGVVSQMLVGLGAAVLLNRASRLTWVARTAVMLPWFMPPVVAAYMWAFMLDPRFGILTRFAGLLGVDTGGQGVFADPTLALWGVLLVELWRSYPFFTLFFLAGLQSIPEELRDATAVDGASRWQHFRHVTMPLLRPVILVASLLEGIRLANSPTLILLLTNGGPGDATQVMSLYAFQQAYLKFDFGYASSIAVAMLVLIIGFSIVYIRTAGGGRD</sequence>
<keyword evidence="10" id="KW-1185">Reference proteome</keyword>
<evidence type="ECO:0000259" key="8">
    <source>
        <dbReference type="PROSITE" id="PS50928"/>
    </source>
</evidence>
<comment type="caution">
    <text evidence="9">The sequence shown here is derived from an EMBL/GenBank/DDBJ whole genome shotgun (WGS) entry which is preliminary data.</text>
</comment>
<dbReference type="CDD" id="cd06261">
    <property type="entry name" value="TM_PBP2"/>
    <property type="match status" value="1"/>
</dbReference>
<name>A0ABW4FY28_9PSEU</name>
<evidence type="ECO:0000256" key="1">
    <source>
        <dbReference type="ARBA" id="ARBA00004651"/>
    </source>
</evidence>
<comment type="subcellular location">
    <subcellularLocation>
        <location evidence="1 7">Cell membrane</location>
        <topology evidence="1 7">Multi-pass membrane protein</topology>
    </subcellularLocation>
</comment>
<dbReference type="Gene3D" id="1.10.3720.10">
    <property type="entry name" value="MetI-like"/>
    <property type="match status" value="1"/>
</dbReference>
<dbReference type="InterPro" id="IPR035906">
    <property type="entry name" value="MetI-like_sf"/>
</dbReference>
<proteinExistence type="inferred from homology"/>
<keyword evidence="4 7" id="KW-0812">Transmembrane</keyword>
<reference evidence="10" key="1">
    <citation type="journal article" date="2019" name="Int. J. Syst. Evol. Microbiol.">
        <title>The Global Catalogue of Microorganisms (GCM) 10K type strain sequencing project: providing services to taxonomists for standard genome sequencing and annotation.</title>
        <authorList>
            <consortium name="The Broad Institute Genomics Platform"/>
            <consortium name="The Broad Institute Genome Sequencing Center for Infectious Disease"/>
            <person name="Wu L."/>
            <person name="Ma J."/>
        </authorList>
    </citation>
    <scope>NUCLEOTIDE SEQUENCE [LARGE SCALE GENOMIC DNA]</scope>
    <source>
        <strain evidence="10">JCM 12165</strain>
    </source>
</reference>
<gene>
    <name evidence="9" type="ORF">ACFSCY_36285</name>
</gene>
<dbReference type="RefSeq" id="WP_343982801.1">
    <property type="nucleotide sequence ID" value="NZ_BAAAJG010000015.1"/>
</dbReference>
<dbReference type="EMBL" id="JBHUCP010000047">
    <property type="protein sequence ID" value="MFD1534886.1"/>
    <property type="molecule type" value="Genomic_DNA"/>
</dbReference>
<evidence type="ECO:0000256" key="4">
    <source>
        <dbReference type="ARBA" id="ARBA00022692"/>
    </source>
</evidence>
<evidence type="ECO:0000256" key="7">
    <source>
        <dbReference type="RuleBase" id="RU363032"/>
    </source>
</evidence>
<dbReference type="PANTHER" id="PTHR43227">
    <property type="entry name" value="BLL4140 PROTEIN"/>
    <property type="match status" value="1"/>
</dbReference>
<feature type="transmembrane region" description="Helical" evidence="7">
    <location>
        <begin position="67"/>
        <end position="88"/>
    </location>
</feature>
<dbReference type="InterPro" id="IPR000515">
    <property type="entry name" value="MetI-like"/>
</dbReference>
<accession>A0ABW4FY28</accession>
<dbReference type="Pfam" id="PF00528">
    <property type="entry name" value="BPD_transp_1"/>
    <property type="match status" value="1"/>
</dbReference>
<feature type="domain" description="ABC transmembrane type-1" evidence="8">
    <location>
        <begin position="63"/>
        <end position="277"/>
    </location>
</feature>
<keyword evidence="6 7" id="KW-0472">Membrane</keyword>
<evidence type="ECO:0000256" key="5">
    <source>
        <dbReference type="ARBA" id="ARBA00022989"/>
    </source>
</evidence>